<gene>
    <name evidence="2" type="ORF">OYT1_ch1237</name>
</gene>
<evidence type="ECO:0000313" key="2">
    <source>
        <dbReference type="EMBL" id="BBE50794.1"/>
    </source>
</evidence>
<evidence type="ECO:0000313" key="3">
    <source>
        <dbReference type="Proteomes" id="UP000033070"/>
    </source>
</evidence>
<dbReference type="AlphaFoldDB" id="A0A2Z6GBG0"/>
<proteinExistence type="predicted"/>
<feature type="region of interest" description="Disordered" evidence="1">
    <location>
        <begin position="51"/>
        <end position="70"/>
    </location>
</feature>
<dbReference type="Proteomes" id="UP000033070">
    <property type="component" value="Chromosome"/>
</dbReference>
<dbReference type="EMBL" id="AP018738">
    <property type="protein sequence ID" value="BBE50794.1"/>
    <property type="molecule type" value="Genomic_DNA"/>
</dbReference>
<accession>A0A2Z6GBG0</accession>
<keyword evidence="3" id="KW-1185">Reference proteome</keyword>
<evidence type="ECO:0000256" key="1">
    <source>
        <dbReference type="SAM" id="MobiDB-lite"/>
    </source>
</evidence>
<dbReference type="RefSeq" id="WP_062627064.1">
    <property type="nucleotide sequence ID" value="NZ_AP018738.1"/>
</dbReference>
<name>A0A2Z6GBG0_9PROT</name>
<organism evidence="2 3">
    <name type="scientific">Ferriphaselus amnicola</name>
    <dbReference type="NCBI Taxonomy" id="1188319"/>
    <lineage>
        <taxon>Bacteria</taxon>
        <taxon>Pseudomonadati</taxon>
        <taxon>Pseudomonadota</taxon>
        <taxon>Betaproteobacteria</taxon>
        <taxon>Nitrosomonadales</taxon>
        <taxon>Gallionellaceae</taxon>
        <taxon>Ferriphaselus</taxon>
    </lineage>
</organism>
<protein>
    <submittedName>
        <fullName evidence="2">Uncharacterized protein</fullName>
    </submittedName>
</protein>
<reference evidence="2 3" key="1">
    <citation type="submission" date="2018-06" db="EMBL/GenBank/DDBJ databases">
        <title>OYT1 Genome Sequencing.</title>
        <authorList>
            <person name="Kato S."/>
            <person name="Itoh T."/>
            <person name="Ohkuma M."/>
        </authorList>
    </citation>
    <scope>NUCLEOTIDE SEQUENCE [LARGE SCALE GENOMIC DNA]</scope>
    <source>
        <strain evidence="2 3">OYT1</strain>
    </source>
</reference>
<dbReference type="STRING" id="1188319.OYT1_01897"/>
<sequence>MMDVNQTPPDRMTSEQRRQEVATLLARGIARMHEPRSRQPETMELESEFELAIQPGRSVHGVSNNQRNKE</sequence>
<dbReference type="KEGG" id="fam:OYT1_ch1237"/>
<feature type="compositionally biased region" description="Polar residues" evidence="1">
    <location>
        <begin position="61"/>
        <end position="70"/>
    </location>
</feature>
<dbReference type="OrthoDB" id="5297361at2"/>